<protein>
    <submittedName>
        <fullName evidence="2">Uncharacterized protein</fullName>
    </submittedName>
</protein>
<reference evidence="2 5" key="1">
    <citation type="journal article" date="2019" name="Nat. Ecol. Evol.">
        <title>Megaphylogeny resolves global patterns of mushroom evolution.</title>
        <authorList>
            <person name="Varga T."/>
            <person name="Krizsan K."/>
            <person name="Foldi C."/>
            <person name="Dima B."/>
            <person name="Sanchez-Garcia M."/>
            <person name="Sanchez-Ramirez S."/>
            <person name="Szollosi G.J."/>
            <person name="Szarkandi J.G."/>
            <person name="Papp V."/>
            <person name="Albert L."/>
            <person name="Andreopoulos W."/>
            <person name="Angelini C."/>
            <person name="Antonin V."/>
            <person name="Barry K.W."/>
            <person name="Bougher N.L."/>
            <person name="Buchanan P."/>
            <person name="Buyck B."/>
            <person name="Bense V."/>
            <person name="Catcheside P."/>
            <person name="Chovatia M."/>
            <person name="Cooper J."/>
            <person name="Damon W."/>
            <person name="Desjardin D."/>
            <person name="Finy P."/>
            <person name="Geml J."/>
            <person name="Haridas S."/>
            <person name="Hughes K."/>
            <person name="Justo A."/>
            <person name="Karasinski D."/>
            <person name="Kautmanova I."/>
            <person name="Kiss B."/>
            <person name="Kocsube S."/>
            <person name="Kotiranta H."/>
            <person name="LaButti K.M."/>
            <person name="Lechner B.E."/>
            <person name="Liimatainen K."/>
            <person name="Lipzen A."/>
            <person name="Lukacs Z."/>
            <person name="Mihaltcheva S."/>
            <person name="Morgado L.N."/>
            <person name="Niskanen T."/>
            <person name="Noordeloos M.E."/>
            <person name="Ohm R.A."/>
            <person name="Ortiz-Santana B."/>
            <person name="Ovrebo C."/>
            <person name="Racz N."/>
            <person name="Riley R."/>
            <person name="Savchenko A."/>
            <person name="Shiryaev A."/>
            <person name="Soop K."/>
            <person name="Spirin V."/>
            <person name="Szebenyi C."/>
            <person name="Tomsovsky M."/>
            <person name="Tulloss R.E."/>
            <person name="Uehling J."/>
            <person name="Grigoriev I.V."/>
            <person name="Vagvolgyi C."/>
            <person name="Papp T."/>
            <person name="Martin F.M."/>
            <person name="Miettinen O."/>
            <person name="Hibbett D.S."/>
            <person name="Nagy L.G."/>
        </authorList>
    </citation>
    <scope>NUCLEOTIDE SEQUENCE [LARGE SCALE GENOMIC DNA]</scope>
    <source>
        <strain evidence="2 5">CBS 962.96</strain>
    </source>
</reference>
<accession>A0A4S8KYX9</accession>
<dbReference type="EMBL" id="ML179824">
    <property type="protein sequence ID" value="THU81279.1"/>
    <property type="molecule type" value="Genomic_DNA"/>
</dbReference>
<evidence type="ECO:0000313" key="2">
    <source>
        <dbReference type="EMBL" id="THU81279.1"/>
    </source>
</evidence>
<dbReference type="AlphaFoldDB" id="A0A4S8KYX9"/>
<dbReference type="EMBL" id="ML179274">
    <property type="protein sequence ID" value="THU92572.1"/>
    <property type="molecule type" value="Genomic_DNA"/>
</dbReference>
<dbReference type="EMBL" id="ML179285">
    <property type="protein sequence ID" value="THU92226.1"/>
    <property type="molecule type" value="Genomic_DNA"/>
</dbReference>
<sequence length="52" mass="5961">MLSNCRRAQMWLNHVSNLPEWCPPILSSCPNNSSTHAVINFRWSSTARPVFC</sequence>
<organism evidence="2 5">
    <name type="scientific">Dendrothele bispora (strain CBS 962.96)</name>
    <dbReference type="NCBI Taxonomy" id="1314807"/>
    <lineage>
        <taxon>Eukaryota</taxon>
        <taxon>Fungi</taxon>
        <taxon>Dikarya</taxon>
        <taxon>Basidiomycota</taxon>
        <taxon>Agaricomycotina</taxon>
        <taxon>Agaricomycetes</taxon>
        <taxon>Agaricomycetidae</taxon>
        <taxon>Agaricales</taxon>
        <taxon>Agaricales incertae sedis</taxon>
        <taxon>Dendrothele</taxon>
    </lineage>
</organism>
<evidence type="ECO:0000313" key="5">
    <source>
        <dbReference type="Proteomes" id="UP000297245"/>
    </source>
</evidence>
<keyword evidence="5" id="KW-1185">Reference proteome</keyword>
<proteinExistence type="predicted"/>
<evidence type="ECO:0000313" key="3">
    <source>
        <dbReference type="EMBL" id="THU92226.1"/>
    </source>
</evidence>
<evidence type="ECO:0000313" key="1">
    <source>
        <dbReference type="EMBL" id="THU80225.1"/>
    </source>
</evidence>
<dbReference type="EMBL" id="ML179926">
    <property type="protein sequence ID" value="THU80225.1"/>
    <property type="molecule type" value="Genomic_DNA"/>
</dbReference>
<dbReference type="Proteomes" id="UP000297245">
    <property type="component" value="Unassembled WGS sequence"/>
</dbReference>
<gene>
    <name evidence="4" type="ORF">K435DRAFT_780185</name>
    <name evidence="3" type="ORF">K435DRAFT_780323</name>
    <name evidence="2" type="ORF">K435DRAFT_785074</name>
    <name evidence="1" type="ORF">K435DRAFT_785511</name>
</gene>
<evidence type="ECO:0000313" key="4">
    <source>
        <dbReference type="EMBL" id="THU92572.1"/>
    </source>
</evidence>
<name>A0A4S8KYX9_DENBC</name>